<feature type="transmembrane region" description="Helical" evidence="2">
    <location>
        <begin position="258"/>
        <end position="282"/>
    </location>
</feature>
<dbReference type="AlphaFoldDB" id="A0A8H7XR40"/>
<dbReference type="CDD" id="cd12087">
    <property type="entry name" value="TM_EGFR-like"/>
    <property type="match status" value="1"/>
</dbReference>
<evidence type="ECO:0000256" key="3">
    <source>
        <dbReference type="SAM" id="SignalP"/>
    </source>
</evidence>
<proteinExistence type="predicted"/>
<accession>A0A8H7XR40</accession>
<feature type="compositionally biased region" description="Polar residues" evidence="1">
    <location>
        <begin position="518"/>
        <end position="527"/>
    </location>
</feature>
<evidence type="ECO:0000313" key="4">
    <source>
        <dbReference type="EMBL" id="KAG5165278.1"/>
    </source>
</evidence>
<keyword evidence="2" id="KW-0812">Transmembrane</keyword>
<feature type="region of interest" description="Disordered" evidence="1">
    <location>
        <begin position="468"/>
        <end position="533"/>
    </location>
</feature>
<feature type="region of interest" description="Disordered" evidence="1">
    <location>
        <begin position="365"/>
        <end position="387"/>
    </location>
</feature>
<dbReference type="OrthoDB" id="3266941at2759"/>
<keyword evidence="2" id="KW-1133">Transmembrane helix</keyword>
<keyword evidence="3" id="KW-0732">Signal</keyword>
<sequence>MLILAGLLLWVIALGMQVVPTSGLRFNFSEVQQCQQFTVSFAGSNLPNTSIPASLSFLPINSTALSVQLPNPSLVSNGILLSAVPFPAGSNFLTSLDDATGENLIFVSDLIRVLPSTEKESNSCLPVGNSDAPRRFTISSEVTQCEELTINYDTSVVSKAPIVRLFNPKGPSRLLNMTSDDNTHGSAKYLMNFSRGKEILLLMEGGGFRETSAIITIGGDAASSSACLRRPINMSKVGSSNGDGNEEKSESSPIPSKAIIIGSAIGGSVVALVALSIIIFIIRDRQRRRKMIAADVETSQWKKKISEEWKTQQISNSKRNSPIQGGIVANPIYAVHSSFLSPTNSKFQRISSDSWVQVASVDRRLPESNQHGSPQPSSRILVQSPRSEDRVSLQSLDIEGMLNMATLQSENNQSRKNSVGTVQLLSNLPSSPSLAVPVPTYLSTETSSFHRRDPSDVPAGPVSMSFSGYSVNPFDPERNSVTPPGLENTLRSSRPIGGVGLPGNPRDVGKSSKGRAASTYSGRSSSDWYGIAR</sequence>
<gene>
    <name evidence="4" type="ORF">JR316_009974</name>
</gene>
<feature type="compositionally biased region" description="Polar residues" evidence="1">
    <location>
        <begin position="367"/>
        <end position="385"/>
    </location>
</feature>
<organism evidence="4">
    <name type="scientific">Psilocybe cubensis</name>
    <name type="common">Psychedelic mushroom</name>
    <name type="synonym">Stropharia cubensis</name>
    <dbReference type="NCBI Taxonomy" id="181762"/>
    <lineage>
        <taxon>Eukaryota</taxon>
        <taxon>Fungi</taxon>
        <taxon>Dikarya</taxon>
        <taxon>Basidiomycota</taxon>
        <taxon>Agaricomycotina</taxon>
        <taxon>Agaricomycetes</taxon>
        <taxon>Agaricomycetidae</taxon>
        <taxon>Agaricales</taxon>
        <taxon>Agaricineae</taxon>
        <taxon>Strophariaceae</taxon>
        <taxon>Psilocybe</taxon>
    </lineage>
</organism>
<dbReference type="EMBL" id="JAFIQS010000010">
    <property type="protein sequence ID" value="KAG5165278.1"/>
    <property type="molecule type" value="Genomic_DNA"/>
</dbReference>
<keyword evidence="2" id="KW-0472">Membrane</keyword>
<evidence type="ECO:0000256" key="2">
    <source>
        <dbReference type="SAM" id="Phobius"/>
    </source>
</evidence>
<reference evidence="4" key="1">
    <citation type="submission" date="2021-02" db="EMBL/GenBank/DDBJ databases">
        <title>Psilocybe cubensis genome.</title>
        <authorList>
            <person name="Mckernan K.J."/>
            <person name="Crawford S."/>
            <person name="Trippe A."/>
            <person name="Kane L.T."/>
            <person name="Mclaughlin S."/>
        </authorList>
    </citation>
    <scope>NUCLEOTIDE SEQUENCE [LARGE SCALE GENOMIC DNA]</scope>
    <source>
        <strain evidence="4">MGC-MH-2018</strain>
    </source>
</reference>
<feature type="chain" id="PRO_5034441864" description="Mid2 domain-containing protein" evidence="3">
    <location>
        <begin position="24"/>
        <end position="533"/>
    </location>
</feature>
<evidence type="ECO:0008006" key="5">
    <source>
        <dbReference type="Google" id="ProtNLM"/>
    </source>
</evidence>
<evidence type="ECO:0000256" key="1">
    <source>
        <dbReference type="SAM" id="MobiDB-lite"/>
    </source>
</evidence>
<protein>
    <recommendedName>
        <fullName evidence="5">Mid2 domain-containing protein</fullName>
    </recommendedName>
</protein>
<feature type="region of interest" description="Disordered" evidence="1">
    <location>
        <begin position="234"/>
        <end position="253"/>
    </location>
</feature>
<name>A0A8H7XR40_PSICU</name>
<comment type="caution">
    <text evidence="4">The sequence shown here is derived from an EMBL/GenBank/DDBJ whole genome shotgun (WGS) entry which is preliminary data.</text>
</comment>
<feature type="signal peptide" evidence="3">
    <location>
        <begin position="1"/>
        <end position="23"/>
    </location>
</feature>